<accession>A0A8S5LFT2</accession>
<name>A0A8S5LFT2_9CAUD</name>
<dbReference type="EMBL" id="BK014711">
    <property type="protein sequence ID" value="DAD68892.1"/>
    <property type="molecule type" value="Genomic_DNA"/>
</dbReference>
<evidence type="ECO:0000313" key="1">
    <source>
        <dbReference type="EMBL" id="DAD68892.1"/>
    </source>
</evidence>
<reference evidence="1" key="1">
    <citation type="journal article" date="2021" name="Proc. Natl. Acad. Sci. U.S.A.">
        <title>A Catalog of Tens of Thousands of Viruses from Human Metagenomes Reveals Hidden Associations with Chronic Diseases.</title>
        <authorList>
            <person name="Tisza M.J."/>
            <person name="Buck C.B."/>
        </authorList>
    </citation>
    <scope>NUCLEOTIDE SEQUENCE</scope>
    <source>
        <strain evidence="1">Ctbrg2</strain>
    </source>
</reference>
<organism evidence="1">
    <name type="scientific">Siphoviridae sp. ctbrg2</name>
    <dbReference type="NCBI Taxonomy" id="2823589"/>
    <lineage>
        <taxon>Viruses</taxon>
        <taxon>Duplodnaviria</taxon>
        <taxon>Heunggongvirae</taxon>
        <taxon>Uroviricota</taxon>
        <taxon>Caudoviricetes</taxon>
    </lineage>
</organism>
<protein>
    <submittedName>
        <fullName evidence="1">Uncharacterized protein</fullName>
    </submittedName>
</protein>
<sequence>MIWPDLKGIPHIHRPPFCGVSERFLFFLLFLS</sequence>
<proteinExistence type="predicted"/>